<evidence type="ECO:0000313" key="1">
    <source>
        <dbReference type="EMBL" id="KAI4588940.1"/>
    </source>
</evidence>
<gene>
    <name evidence="1" type="ORF">MJG53_003348</name>
</gene>
<accession>A0ACB9VHK4</accession>
<evidence type="ECO:0000313" key="2">
    <source>
        <dbReference type="Proteomes" id="UP001057279"/>
    </source>
</evidence>
<reference evidence="1" key="1">
    <citation type="submission" date="2022-03" db="EMBL/GenBank/DDBJ databases">
        <title>Genomic analyses of argali, domestic sheep and their hybrids provide insights into chromosomal evolution, heterosis and genetic basis of agronomic traits.</title>
        <authorList>
            <person name="Li M."/>
        </authorList>
    </citation>
    <scope>NUCLEOTIDE SEQUENCE</scope>
    <source>
        <strain evidence="1">F1 hybrid</strain>
    </source>
</reference>
<dbReference type="EMBL" id="CM043027">
    <property type="protein sequence ID" value="KAI4588940.1"/>
    <property type="molecule type" value="Genomic_DNA"/>
</dbReference>
<organism evidence="1 2">
    <name type="scientific">Ovis ammon polii x Ovis aries</name>
    <dbReference type="NCBI Taxonomy" id="2918886"/>
    <lineage>
        <taxon>Eukaryota</taxon>
        <taxon>Metazoa</taxon>
        <taxon>Chordata</taxon>
        <taxon>Craniata</taxon>
        <taxon>Vertebrata</taxon>
        <taxon>Euteleostomi</taxon>
        <taxon>Mammalia</taxon>
        <taxon>Eutheria</taxon>
        <taxon>Laurasiatheria</taxon>
        <taxon>Artiodactyla</taxon>
        <taxon>Ruminantia</taxon>
        <taxon>Pecora</taxon>
        <taxon>Bovidae</taxon>
        <taxon>Caprinae</taxon>
        <taxon>Ovis</taxon>
    </lineage>
</organism>
<name>A0ACB9VHK4_9CETA</name>
<protein>
    <submittedName>
        <fullName evidence="1">Uncharacterized protein</fullName>
    </submittedName>
</protein>
<keyword evidence="2" id="KW-1185">Reference proteome</keyword>
<sequence length="81" mass="8956">MGEAGAGSPRQWQPPPRGRCVRDRRCHLHFASRDGYADRLGCRNLGRGSPAIIRMLGEHPGPGEPRWLRAGEAMIRIILSA</sequence>
<proteinExistence type="predicted"/>
<comment type="caution">
    <text evidence="1">The sequence shown here is derived from an EMBL/GenBank/DDBJ whole genome shotgun (WGS) entry which is preliminary data.</text>
</comment>
<dbReference type="Proteomes" id="UP001057279">
    <property type="component" value="Linkage Group LG02"/>
</dbReference>